<protein>
    <recommendedName>
        <fullName evidence="1">Transferrin-binding protein B C-lobe/N-lobe beta-barrel domain-containing protein</fullName>
    </recommendedName>
</protein>
<sequence>MAGWKPGGMAGRGAAAVLAAGLLAACSGGGGSFVAAGAAPVVPPTSETPVDPVVPQAPVTQTFTVTLDSLSSAFALGSSAGNGSLGAPAGTSGTLAYDVQDGMIVAARGTIAGVALDIDTRDGDTITVANGVVTAEDAATGALVSFQQPGTTGFMHQTFGLWEQDPNAGQVGIAIGGTPTPSAAMPSPGTLTATYTGKARGYSSFSGTISTTTADMTLTTDFATATFATTGTMREGIDFTTPQRAPEHDLNGRLTVTGAGLAGRVRSGQGEVSTVGRVSVTGSFFGPNAEEVGGTFTNNGEAGQFFGAFGGGR</sequence>
<proteinExistence type="predicted"/>
<evidence type="ECO:0000313" key="2">
    <source>
        <dbReference type="EMBL" id="PWR02832.1"/>
    </source>
</evidence>
<organism evidence="2 3">
    <name type="scientific">Meridianimarinicoccus roseus</name>
    <dbReference type="NCBI Taxonomy" id="2072018"/>
    <lineage>
        <taxon>Bacteria</taxon>
        <taxon>Pseudomonadati</taxon>
        <taxon>Pseudomonadota</taxon>
        <taxon>Alphaproteobacteria</taxon>
        <taxon>Rhodobacterales</taxon>
        <taxon>Paracoccaceae</taxon>
        <taxon>Meridianimarinicoccus</taxon>
    </lineage>
</organism>
<dbReference type="EMBL" id="QGKU01000032">
    <property type="protein sequence ID" value="PWR02832.1"/>
    <property type="molecule type" value="Genomic_DNA"/>
</dbReference>
<dbReference type="Pfam" id="PF01298">
    <property type="entry name" value="TbpB_B_D"/>
    <property type="match status" value="1"/>
</dbReference>
<gene>
    <name evidence="2" type="ORF">DKT77_09655</name>
</gene>
<dbReference type="PROSITE" id="PS51257">
    <property type="entry name" value="PROKAR_LIPOPROTEIN"/>
    <property type="match status" value="1"/>
</dbReference>
<feature type="domain" description="Transferrin-binding protein B C-lobe/N-lobe beta-barrel" evidence="1">
    <location>
        <begin position="188"/>
        <end position="312"/>
    </location>
</feature>
<accession>A0A2V2LCG9</accession>
<evidence type="ECO:0000313" key="3">
    <source>
        <dbReference type="Proteomes" id="UP000245680"/>
    </source>
</evidence>
<dbReference type="InterPro" id="IPR001677">
    <property type="entry name" value="TbpB_B_D"/>
</dbReference>
<dbReference type="Gene3D" id="2.40.160.90">
    <property type="match status" value="1"/>
</dbReference>
<name>A0A2V2LCG9_9RHOB</name>
<evidence type="ECO:0000259" key="1">
    <source>
        <dbReference type="Pfam" id="PF01298"/>
    </source>
</evidence>
<dbReference type="AlphaFoldDB" id="A0A2V2LCG9"/>
<dbReference type="Proteomes" id="UP000245680">
    <property type="component" value="Unassembled WGS sequence"/>
</dbReference>
<reference evidence="2 3" key="1">
    <citation type="submission" date="2018-05" db="EMBL/GenBank/DDBJ databases">
        <title>Rhodobacteraceae gen. nov., sp. nov. isolated from sea water.</title>
        <authorList>
            <person name="Ren Y."/>
        </authorList>
    </citation>
    <scope>NUCLEOTIDE SEQUENCE [LARGE SCALE GENOMIC DNA]</scope>
    <source>
        <strain evidence="2 3">TG-679</strain>
    </source>
</reference>
<dbReference type="InterPro" id="IPR011250">
    <property type="entry name" value="OMP/PagP_B-barrel"/>
</dbReference>
<comment type="caution">
    <text evidence="2">The sequence shown here is derived from an EMBL/GenBank/DDBJ whole genome shotgun (WGS) entry which is preliminary data.</text>
</comment>
<dbReference type="SUPFAM" id="SSF56925">
    <property type="entry name" value="OMPA-like"/>
    <property type="match status" value="1"/>
</dbReference>
<keyword evidence="3" id="KW-1185">Reference proteome</keyword>